<dbReference type="SUPFAM" id="SSF55060">
    <property type="entry name" value="GHMP Kinase, C-terminal domain"/>
    <property type="match status" value="1"/>
</dbReference>
<feature type="binding site" evidence="13">
    <location>
        <begin position="103"/>
        <end position="113"/>
    </location>
    <ligand>
        <name>ATP</name>
        <dbReference type="ChEBI" id="CHEBI:30616"/>
    </ligand>
</feature>
<evidence type="ECO:0000313" key="16">
    <source>
        <dbReference type="EMBL" id="MBA8795558.1"/>
    </source>
</evidence>
<dbReference type="GO" id="GO:0005737">
    <property type="term" value="C:cytoplasm"/>
    <property type="evidence" value="ECO:0007669"/>
    <property type="project" value="UniProtKB-SubCell"/>
</dbReference>
<comment type="catalytic activity">
    <reaction evidence="11 13">
        <text>L-homoserine + ATP = O-phospho-L-homoserine + ADP + H(+)</text>
        <dbReference type="Rhea" id="RHEA:13985"/>
        <dbReference type="ChEBI" id="CHEBI:15378"/>
        <dbReference type="ChEBI" id="CHEBI:30616"/>
        <dbReference type="ChEBI" id="CHEBI:57476"/>
        <dbReference type="ChEBI" id="CHEBI:57590"/>
        <dbReference type="ChEBI" id="CHEBI:456216"/>
        <dbReference type="EC" id="2.7.1.39"/>
    </reaction>
</comment>
<dbReference type="InterPro" id="IPR006203">
    <property type="entry name" value="GHMP_knse_ATP-bd_CS"/>
</dbReference>
<evidence type="ECO:0000256" key="12">
    <source>
        <dbReference type="ARBA" id="ARBA00049954"/>
    </source>
</evidence>
<dbReference type="InterPro" id="IPR006204">
    <property type="entry name" value="GHMP_kinase_N_dom"/>
</dbReference>
<name>A0A7W3IUL5_9ACTN</name>
<dbReference type="RefSeq" id="WP_328823861.1">
    <property type="nucleotide sequence ID" value="NZ_JACGWT010000005.1"/>
</dbReference>
<evidence type="ECO:0000256" key="4">
    <source>
        <dbReference type="ARBA" id="ARBA00017858"/>
    </source>
</evidence>
<evidence type="ECO:0000313" key="17">
    <source>
        <dbReference type="Proteomes" id="UP000523079"/>
    </source>
</evidence>
<keyword evidence="5 13" id="KW-0028">Amino-acid biosynthesis</keyword>
<keyword evidence="8 13" id="KW-0547">Nucleotide-binding</keyword>
<protein>
    <recommendedName>
        <fullName evidence="4 13">Homoserine kinase</fullName>
        <shortName evidence="13">HK</shortName>
        <shortName evidence="13">HSK</shortName>
        <ecNumber evidence="3 13">2.7.1.39</ecNumber>
    </recommendedName>
</protein>
<dbReference type="PRINTS" id="PR00958">
    <property type="entry name" value="HOMSERKINASE"/>
</dbReference>
<dbReference type="EC" id="2.7.1.39" evidence="3 13"/>
<comment type="subcellular location">
    <subcellularLocation>
        <location evidence="13">Cytoplasm</location>
    </subcellularLocation>
</comment>
<dbReference type="GO" id="GO:0005524">
    <property type="term" value="F:ATP binding"/>
    <property type="evidence" value="ECO:0007669"/>
    <property type="project" value="UniProtKB-UniRule"/>
</dbReference>
<dbReference type="GO" id="GO:0009088">
    <property type="term" value="P:threonine biosynthetic process"/>
    <property type="evidence" value="ECO:0007669"/>
    <property type="project" value="UniProtKB-UniRule"/>
</dbReference>
<keyword evidence="13" id="KW-0963">Cytoplasm</keyword>
<dbReference type="AlphaFoldDB" id="A0A7W3IUL5"/>
<dbReference type="NCBIfam" id="TIGR00191">
    <property type="entry name" value="thrB"/>
    <property type="match status" value="1"/>
</dbReference>
<evidence type="ECO:0000256" key="7">
    <source>
        <dbReference type="ARBA" id="ARBA00022697"/>
    </source>
</evidence>
<evidence type="ECO:0000256" key="2">
    <source>
        <dbReference type="ARBA" id="ARBA00007370"/>
    </source>
</evidence>
<dbReference type="EMBL" id="JACGWT010000005">
    <property type="protein sequence ID" value="MBA8795558.1"/>
    <property type="molecule type" value="Genomic_DNA"/>
</dbReference>
<keyword evidence="9 13" id="KW-0418">Kinase</keyword>
<dbReference type="Gene3D" id="3.30.70.890">
    <property type="entry name" value="GHMP kinase, C-terminal domain"/>
    <property type="match status" value="1"/>
</dbReference>
<evidence type="ECO:0000256" key="13">
    <source>
        <dbReference type="HAMAP-Rule" id="MF_00384"/>
    </source>
</evidence>
<evidence type="ECO:0000256" key="11">
    <source>
        <dbReference type="ARBA" id="ARBA00049375"/>
    </source>
</evidence>
<dbReference type="UniPathway" id="UPA00050">
    <property type="reaction ID" value="UER00064"/>
</dbReference>
<organism evidence="16 17">
    <name type="scientific">Microlunatus kandeliicorticis</name>
    <dbReference type="NCBI Taxonomy" id="1759536"/>
    <lineage>
        <taxon>Bacteria</taxon>
        <taxon>Bacillati</taxon>
        <taxon>Actinomycetota</taxon>
        <taxon>Actinomycetes</taxon>
        <taxon>Propionibacteriales</taxon>
        <taxon>Propionibacteriaceae</taxon>
        <taxon>Microlunatus</taxon>
    </lineage>
</organism>
<dbReference type="InterPro" id="IPR020568">
    <property type="entry name" value="Ribosomal_Su5_D2-typ_SF"/>
</dbReference>
<evidence type="ECO:0000256" key="1">
    <source>
        <dbReference type="ARBA" id="ARBA00005015"/>
    </source>
</evidence>
<gene>
    <name evidence="13" type="primary">thrB</name>
    <name evidence="16" type="ORF">FHX74_003194</name>
</gene>
<comment type="caution">
    <text evidence="16">The sequence shown here is derived from an EMBL/GenBank/DDBJ whole genome shotgun (WGS) entry which is preliminary data.</text>
</comment>
<dbReference type="HAMAP" id="MF_00384">
    <property type="entry name" value="Homoser_kinase"/>
    <property type="match status" value="1"/>
</dbReference>
<comment type="function">
    <text evidence="12 13">Catalyzes the ATP-dependent phosphorylation of L-homoserine to L-homoserine phosphate.</text>
</comment>
<keyword evidence="17" id="KW-1185">Reference proteome</keyword>
<comment type="pathway">
    <text evidence="1 13">Amino-acid biosynthesis; L-threonine biosynthesis; L-threonine from L-aspartate: step 4/5.</text>
</comment>
<dbReference type="PIRSF" id="PIRSF000676">
    <property type="entry name" value="Homoser_kin"/>
    <property type="match status" value="1"/>
</dbReference>
<dbReference type="Pfam" id="PF00288">
    <property type="entry name" value="GHMP_kinases_N"/>
    <property type="match status" value="1"/>
</dbReference>
<dbReference type="InterPro" id="IPR036554">
    <property type="entry name" value="GHMP_kinase_C_sf"/>
</dbReference>
<evidence type="ECO:0000256" key="10">
    <source>
        <dbReference type="ARBA" id="ARBA00022840"/>
    </source>
</evidence>
<dbReference type="InterPro" id="IPR000870">
    <property type="entry name" value="Homoserine_kinase"/>
</dbReference>
<evidence type="ECO:0000259" key="15">
    <source>
        <dbReference type="Pfam" id="PF08544"/>
    </source>
</evidence>
<evidence type="ECO:0000256" key="3">
    <source>
        <dbReference type="ARBA" id="ARBA00012078"/>
    </source>
</evidence>
<dbReference type="PROSITE" id="PS00627">
    <property type="entry name" value="GHMP_KINASES_ATP"/>
    <property type="match status" value="1"/>
</dbReference>
<evidence type="ECO:0000256" key="6">
    <source>
        <dbReference type="ARBA" id="ARBA00022679"/>
    </source>
</evidence>
<evidence type="ECO:0000259" key="14">
    <source>
        <dbReference type="Pfam" id="PF00288"/>
    </source>
</evidence>
<sequence length="312" mass="31558">MSSEPGPLAVGELEPGRRAVVEVPATSANLGPGFDAFGLALDWRDRCTFEVVPGGWSAVVDGEGAAAVPVDETHLVLATARRALDLLGVRVPGLRLTATNTIPHGRGLGSSSAAIVAGLLGAAALAGADTRPERWIGPADAIEGHPDNVAAALWGGFTLCYRGTDRGAGPVQVVGPSVHPDVAARLYVPATPVSTAAARGLLPPTVPHPDAAANAARAALLVEALGRRPDLLLAATEDRLHQHYRSAAMPASAALLAALRVRGCAAVISGAGPTVLVLGTAEQLARSAAVDSTGFRTVDVAVGRDATVVEVV</sequence>
<evidence type="ECO:0000256" key="5">
    <source>
        <dbReference type="ARBA" id="ARBA00022605"/>
    </source>
</evidence>
<accession>A0A7W3IUL5</accession>
<keyword evidence="10 13" id="KW-0067">ATP-binding</keyword>
<dbReference type="GO" id="GO:0004413">
    <property type="term" value="F:homoserine kinase activity"/>
    <property type="evidence" value="ECO:0007669"/>
    <property type="project" value="UniProtKB-UniRule"/>
</dbReference>
<dbReference type="Pfam" id="PF08544">
    <property type="entry name" value="GHMP_kinases_C"/>
    <property type="match status" value="1"/>
</dbReference>
<reference evidence="16 17" key="1">
    <citation type="submission" date="2020-07" db="EMBL/GenBank/DDBJ databases">
        <title>Sequencing the genomes of 1000 actinobacteria strains.</title>
        <authorList>
            <person name="Klenk H.-P."/>
        </authorList>
    </citation>
    <scope>NUCLEOTIDE SEQUENCE [LARGE SCALE GENOMIC DNA]</scope>
    <source>
        <strain evidence="16 17">DSM 100723</strain>
    </source>
</reference>
<dbReference type="PANTHER" id="PTHR20861:SF1">
    <property type="entry name" value="HOMOSERINE KINASE"/>
    <property type="match status" value="1"/>
</dbReference>
<comment type="similarity">
    <text evidence="2 13">Belongs to the GHMP kinase family. Homoserine kinase subfamily.</text>
</comment>
<dbReference type="Proteomes" id="UP000523079">
    <property type="component" value="Unassembled WGS sequence"/>
</dbReference>
<keyword evidence="7 13" id="KW-0791">Threonine biosynthesis</keyword>
<proteinExistence type="inferred from homology"/>
<evidence type="ECO:0000256" key="9">
    <source>
        <dbReference type="ARBA" id="ARBA00022777"/>
    </source>
</evidence>
<dbReference type="Gene3D" id="3.30.230.10">
    <property type="match status" value="1"/>
</dbReference>
<dbReference type="SUPFAM" id="SSF54211">
    <property type="entry name" value="Ribosomal protein S5 domain 2-like"/>
    <property type="match status" value="1"/>
</dbReference>
<feature type="domain" description="GHMP kinase C-terminal" evidence="15">
    <location>
        <begin position="231"/>
        <end position="286"/>
    </location>
</feature>
<dbReference type="InterPro" id="IPR013750">
    <property type="entry name" value="GHMP_kinase_C_dom"/>
</dbReference>
<dbReference type="PANTHER" id="PTHR20861">
    <property type="entry name" value="HOMOSERINE/4-DIPHOSPHOCYTIDYL-2-C-METHYL-D-ERYTHRITOL KINASE"/>
    <property type="match status" value="1"/>
</dbReference>
<evidence type="ECO:0000256" key="8">
    <source>
        <dbReference type="ARBA" id="ARBA00022741"/>
    </source>
</evidence>
<feature type="domain" description="GHMP kinase N-terminal" evidence="14">
    <location>
        <begin position="75"/>
        <end position="156"/>
    </location>
</feature>
<dbReference type="InterPro" id="IPR014721">
    <property type="entry name" value="Ribsml_uS5_D2-typ_fold_subgr"/>
</dbReference>
<keyword evidence="6 13" id="KW-0808">Transferase</keyword>